<dbReference type="GO" id="GO:0042834">
    <property type="term" value="F:peptidoglycan binding"/>
    <property type="evidence" value="ECO:0007669"/>
    <property type="project" value="InterPro"/>
</dbReference>
<dbReference type="EMBL" id="JACIGE010000003">
    <property type="protein sequence ID" value="MBB4246911.1"/>
    <property type="molecule type" value="Genomic_DNA"/>
</dbReference>
<dbReference type="Proteomes" id="UP000587070">
    <property type="component" value="Unassembled WGS sequence"/>
</dbReference>
<dbReference type="PANTHER" id="PTHR35894:SF1">
    <property type="entry name" value="PHOSPHORIBULOKINASE _ URIDINE KINASE FAMILY"/>
    <property type="match status" value="1"/>
</dbReference>
<reference evidence="3 4" key="1">
    <citation type="submission" date="2020-08" db="EMBL/GenBank/DDBJ databases">
        <title>Genome sequencing of Purple Non-Sulfur Bacteria from various extreme environments.</title>
        <authorList>
            <person name="Mayer M."/>
        </authorList>
    </citation>
    <scope>NUCLEOTIDE SEQUENCE [LARGE SCALE GENOMIC DNA]</scope>
    <source>
        <strain evidence="3 4">2761</strain>
    </source>
</reference>
<feature type="compositionally biased region" description="Low complexity" evidence="1">
    <location>
        <begin position="350"/>
        <end position="361"/>
    </location>
</feature>
<protein>
    <submittedName>
        <fullName evidence="3">Type II secretory pathway predicted ATPase ExeA</fullName>
    </submittedName>
</protein>
<dbReference type="InterPro" id="IPR052026">
    <property type="entry name" value="ExeA_AAA_ATPase_DNA-bind"/>
</dbReference>
<evidence type="ECO:0000259" key="2">
    <source>
        <dbReference type="SMART" id="SM00382"/>
    </source>
</evidence>
<dbReference type="PANTHER" id="PTHR35894">
    <property type="entry name" value="GENERAL SECRETION PATHWAY PROTEIN A-RELATED"/>
    <property type="match status" value="1"/>
</dbReference>
<comment type="caution">
    <text evidence="3">The sequence shown here is derived from an EMBL/GenBank/DDBJ whole genome shotgun (WGS) entry which is preliminary data.</text>
</comment>
<dbReference type="OrthoDB" id="9783370at2"/>
<keyword evidence="4" id="KW-1185">Reference proteome</keyword>
<feature type="region of interest" description="Disordered" evidence="1">
    <location>
        <begin position="319"/>
        <end position="367"/>
    </location>
</feature>
<evidence type="ECO:0000313" key="3">
    <source>
        <dbReference type="EMBL" id="MBB4246911.1"/>
    </source>
</evidence>
<dbReference type="AlphaFoldDB" id="A0A840G695"/>
<dbReference type="RefSeq" id="WP_153115404.1">
    <property type="nucleotide sequence ID" value="NZ_JACIGE010000003.1"/>
</dbReference>
<dbReference type="CDD" id="cd00009">
    <property type="entry name" value="AAA"/>
    <property type="match status" value="1"/>
</dbReference>
<dbReference type="Gene3D" id="3.40.50.300">
    <property type="entry name" value="P-loop containing nucleotide triphosphate hydrolases"/>
    <property type="match status" value="1"/>
</dbReference>
<dbReference type="InterPro" id="IPR027417">
    <property type="entry name" value="P-loop_NTPase"/>
</dbReference>
<dbReference type="SUPFAM" id="SSF52540">
    <property type="entry name" value="P-loop containing nucleoside triphosphate hydrolases"/>
    <property type="match status" value="1"/>
</dbReference>
<dbReference type="InterPro" id="IPR003593">
    <property type="entry name" value="AAA+_ATPase"/>
</dbReference>
<dbReference type="Gene3D" id="3.30.70.1070">
    <property type="entry name" value="Sporulation related repeat"/>
    <property type="match status" value="1"/>
</dbReference>
<accession>A0A840G695</accession>
<name>A0A840G695_RHOTE</name>
<dbReference type="SMART" id="SM00382">
    <property type="entry name" value="AAA"/>
    <property type="match status" value="1"/>
</dbReference>
<feature type="domain" description="AAA+ ATPase" evidence="2">
    <location>
        <begin position="42"/>
        <end position="235"/>
    </location>
</feature>
<evidence type="ECO:0000313" key="4">
    <source>
        <dbReference type="Proteomes" id="UP000587070"/>
    </source>
</evidence>
<proteinExistence type="predicted"/>
<organism evidence="3 4">
    <name type="scientific">Rhodocyclus tenuis</name>
    <name type="common">Rhodospirillum tenue</name>
    <dbReference type="NCBI Taxonomy" id="1066"/>
    <lineage>
        <taxon>Bacteria</taxon>
        <taxon>Pseudomonadati</taxon>
        <taxon>Pseudomonadota</taxon>
        <taxon>Betaproteobacteria</taxon>
        <taxon>Rhodocyclales</taxon>
        <taxon>Rhodocyclaceae</taxon>
        <taxon>Rhodocyclus</taxon>
    </lineage>
</organism>
<dbReference type="Pfam" id="PF13401">
    <property type="entry name" value="AAA_22"/>
    <property type="match status" value="1"/>
</dbReference>
<dbReference type="InterPro" id="IPR036680">
    <property type="entry name" value="SPOR-like_sf"/>
</dbReference>
<dbReference type="GO" id="GO:0016887">
    <property type="term" value="F:ATP hydrolysis activity"/>
    <property type="evidence" value="ECO:0007669"/>
    <property type="project" value="InterPro"/>
</dbReference>
<evidence type="ECO:0000256" key="1">
    <source>
        <dbReference type="SAM" id="MobiDB-lite"/>
    </source>
</evidence>
<gene>
    <name evidence="3" type="ORF">GGD90_001274</name>
</gene>
<dbReference type="InterPro" id="IPR049945">
    <property type="entry name" value="AAA_22"/>
</dbReference>
<sequence length="492" mass="53039">MYLEHFGLREAPFRITPHTEFFFAGANRGATLDALAYAISNDEGIVKVSGEVGSGKTMLCRMLLEKLSPDFETVFLANPSLTREEILFAIASELKAPLPDERTRLLLGALQDRLIEIYASGRRVVVLIDEAHAMPPETLEEIRLLSNLETSRHKLVKIALFGQPELDQHLSNPSMRQLRERITHNFALEPLRRNDVGAYLMFRLRAAGYRGPDLFTPAARQLISDASEGLTRRINILADKALLAAFSEGGHMIDARQVKAAIADAQFGPMRSTPPSWQLRAGVGAAALIVVAALAYFAGTHTGAEAPLNAAASANLPTVASNDPAAPTRAREPATPQPMDGANRGDTSSTPASAQAGLPAATPAPPAASPTLLPAVAVATAPPSAGISKTLEERLGASEEWLRRAPDTHHFIQLFSTDASNRAAAERFLGNVQQHLDPEQIHVYRSALSGREKIGVIYGDYPSVAAAESALARLPAAIRESRPYVRQVSKLR</sequence>